<feature type="compositionally biased region" description="Polar residues" evidence="10">
    <location>
        <begin position="370"/>
        <end position="403"/>
    </location>
</feature>
<keyword evidence="3 9" id="KW-0378">Hydrolase</keyword>
<comment type="catalytic activity">
    <reaction evidence="8 9">
        <text>O-phospho-L-threonyl-[protein] + H2O = L-threonyl-[protein] + phosphate</text>
        <dbReference type="Rhea" id="RHEA:47004"/>
        <dbReference type="Rhea" id="RHEA-COMP:11060"/>
        <dbReference type="Rhea" id="RHEA-COMP:11605"/>
        <dbReference type="ChEBI" id="CHEBI:15377"/>
        <dbReference type="ChEBI" id="CHEBI:30013"/>
        <dbReference type="ChEBI" id="CHEBI:43474"/>
        <dbReference type="ChEBI" id="CHEBI:61977"/>
        <dbReference type="EC" id="3.1.3.16"/>
    </reaction>
</comment>
<feature type="region of interest" description="Disordered" evidence="10">
    <location>
        <begin position="295"/>
        <end position="514"/>
    </location>
</feature>
<dbReference type="GO" id="GO:0005634">
    <property type="term" value="C:nucleus"/>
    <property type="evidence" value="ECO:0007669"/>
    <property type="project" value="UniProtKB-SubCell"/>
</dbReference>
<dbReference type="SMART" id="SM00577">
    <property type="entry name" value="CPDc"/>
    <property type="match status" value="1"/>
</dbReference>
<dbReference type="FunFam" id="3.40.50.1000:FF:000040">
    <property type="entry name" value="RNA polymerase II subunit A C-terminal domain phosphatase"/>
    <property type="match status" value="1"/>
</dbReference>
<evidence type="ECO:0000256" key="4">
    <source>
        <dbReference type="ARBA" id="ARBA00022912"/>
    </source>
</evidence>
<dbReference type="CDD" id="cd07521">
    <property type="entry name" value="HAD_FCP1-like"/>
    <property type="match status" value="1"/>
</dbReference>
<dbReference type="PROSITE" id="PS50172">
    <property type="entry name" value="BRCT"/>
    <property type="match status" value="1"/>
</dbReference>
<dbReference type="InterPro" id="IPR004274">
    <property type="entry name" value="FCP1_dom"/>
</dbReference>
<keyword evidence="5 9" id="KW-0539">Nucleus</keyword>
<dbReference type="GO" id="GO:0008420">
    <property type="term" value="F:RNA polymerase II CTD heptapeptide repeat phosphatase activity"/>
    <property type="evidence" value="ECO:0007669"/>
    <property type="project" value="UniProtKB-UniRule"/>
</dbReference>
<evidence type="ECO:0000256" key="1">
    <source>
        <dbReference type="ARBA" id="ARBA00004123"/>
    </source>
</evidence>
<dbReference type="CDD" id="cd17729">
    <property type="entry name" value="BRCT_CTDP1"/>
    <property type="match status" value="1"/>
</dbReference>
<keyword evidence="4" id="KW-0904">Protein phosphatase</keyword>
<dbReference type="EC" id="3.1.3.16" evidence="2 9"/>
<dbReference type="AlphaFoldDB" id="A0A6J8D882"/>
<keyword evidence="14" id="KW-1185">Reference proteome</keyword>
<accession>A0A6J8D882</accession>
<dbReference type="PANTHER" id="PTHR23081:SF36">
    <property type="entry name" value="RNA POLYMERASE II SUBUNIT A C-TERMINAL DOMAIN PHOSPHATASE"/>
    <property type="match status" value="1"/>
</dbReference>
<evidence type="ECO:0000256" key="3">
    <source>
        <dbReference type="ARBA" id="ARBA00022801"/>
    </source>
</evidence>
<dbReference type="SUPFAM" id="SSF52113">
    <property type="entry name" value="BRCT domain"/>
    <property type="match status" value="1"/>
</dbReference>
<dbReference type="NCBIfam" id="TIGR02250">
    <property type="entry name" value="FCP1_euk"/>
    <property type="match status" value="1"/>
</dbReference>
<reference evidence="13 14" key="1">
    <citation type="submission" date="2020-06" db="EMBL/GenBank/DDBJ databases">
        <authorList>
            <person name="Li R."/>
            <person name="Bekaert M."/>
        </authorList>
    </citation>
    <scope>NUCLEOTIDE SEQUENCE [LARGE SCALE GENOMIC DNA]</scope>
    <source>
        <strain evidence="14">wild</strain>
    </source>
</reference>
<feature type="compositionally biased region" description="Polar residues" evidence="10">
    <location>
        <begin position="736"/>
        <end position="747"/>
    </location>
</feature>
<evidence type="ECO:0000259" key="12">
    <source>
        <dbReference type="PROSITE" id="PS50969"/>
    </source>
</evidence>
<feature type="compositionally biased region" description="Low complexity" evidence="10">
    <location>
        <begin position="793"/>
        <end position="810"/>
    </location>
</feature>
<dbReference type="Gene3D" id="3.40.50.10190">
    <property type="entry name" value="BRCT domain"/>
    <property type="match status" value="1"/>
</dbReference>
<feature type="compositionally biased region" description="Basic and acidic residues" evidence="10">
    <location>
        <begin position="829"/>
        <end position="850"/>
    </location>
</feature>
<dbReference type="InterPro" id="IPR000089">
    <property type="entry name" value="Biotin_lipoyl"/>
</dbReference>
<dbReference type="InterPro" id="IPR011053">
    <property type="entry name" value="Single_hybrid_motif"/>
</dbReference>
<feature type="domain" description="BRCT" evidence="11">
    <location>
        <begin position="565"/>
        <end position="666"/>
    </location>
</feature>
<feature type="compositionally biased region" description="Basic and acidic residues" evidence="10">
    <location>
        <begin position="301"/>
        <end position="310"/>
    </location>
</feature>
<feature type="compositionally biased region" description="Low complexity" evidence="10">
    <location>
        <begin position="713"/>
        <end position="724"/>
    </location>
</feature>
<dbReference type="PROSITE" id="PS50969">
    <property type="entry name" value="FCP1"/>
    <property type="match status" value="1"/>
</dbReference>
<dbReference type="Gene3D" id="1.10.287.10">
    <property type="entry name" value="S15/NS1, RNA-binding"/>
    <property type="match status" value="1"/>
</dbReference>
<evidence type="ECO:0000256" key="6">
    <source>
        <dbReference type="ARBA" id="ARBA00040602"/>
    </source>
</evidence>
<gene>
    <name evidence="13" type="ORF">MCOR_37214</name>
</gene>
<dbReference type="InterPro" id="IPR011947">
    <property type="entry name" value="FCP1_euk"/>
</dbReference>
<dbReference type="InterPro" id="IPR036420">
    <property type="entry name" value="BRCT_dom_sf"/>
</dbReference>
<protein>
    <recommendedName>
        <fullName evidence="6 9">RNA polymerase II subunit A C-terminal domain phosphatase</fullName>
        <ecNumber evidence="2 9">3.1.3.16</ecNumber>
    </recommendedName>
</protein>
<dbReference type="FunFam" id="3.40.50.10190:FF:000007">
    <property type="entry name" value="RNA polymerase II subunit A C-terminal domain phosphatase"/>
    <property type="match status" value="1"/>
</dbReference>
<comment type="subcellular location">
    <subcellularLocation>
        <location evidence="1 9">Nucleus</location>
    </subcellularLocation>
</comment>
<dbReference type="CDD" id="cd06849">
    <property type="entry name" value="lipoyl_domain"/>
    <property type="match status" value="1"/>
</dbReference>
<dbReference type="EMBL" id="CACVKT020006742">
    <property type="protein sequence ID" value="CAC5403310.1"/>
    <property type="molecule type" value="Genomic_DNA"/>
</dbReference>
<feature type="region of interest" description="Disordered" evidence="10">
    <location>
        <begin position="766"/>
        <end position="870"/>
    </location>
</feature>
<dbReference type="Pfam" id="PF03031">
    <property type="entry name" value="NIF"/>
    <property type="match status" value="1"/>
</dbReference>
<feature type="compositionally biased region" description="Basic and acidic residues" evidence="10">
    <location>
        <begin position="669"/>
        <end position="684"/>
    </location>
</feature>
<evidence type="ECO:0000313" key="14">
    <source>
        <dbReference type="Proteomes" id="UP000507470"/>
    </source>
</evidence>
<dbReference type="InterPro" id="IPR001357">
    <property type="entry name" value="BRCT_dom"/>
</dbReference>
<dbReference type="OrthoDB" id="10249888at2759"/>
<dbReference type="InterPro" id="IPR036412">
    <property type="entry name" value="HAD-like_sf"/>
</dbReference>
<organism evidence="13 14">
    <name type="scientific">Mytilus coruscus</name>
    <name type="common">Sea mussel</name>
    <dbReference type="NCBI Taxonomy" id="42192"/>
    <lineage>
        <taxon>Eukaryota</taxon>
        <taxon>Metazoa</taxon>
        <taxon>Spiralia</taxon>
        <taxon>Lophotrochozoa</taxon>
        <taxon>Mollusca</taxon>
        <taxon>Bivalvia</taxon>
        <taxon>Autobranchia</taxon>
        <taxon>Pteriomorphia</taxon>
        <taxon>Mytilida</taxon>
        <taxon>Mytiloidea</taxon>
        <taxon>Mytilidae</taxon>
        <taxon>Mytilinae</taxon>
        <taxon>Mytilus</taxon>
    </lineage>
</organism>
<evidence type="ECO:0000256" key="5">
    <source>
        <dbReference type="ARBA" id="ARBA00023242"/>
    </source>
</evidence>
<dbReference type="Gene3D" id="2.40.50.100">
    <property type="match status" value="1"/>
</dbReference>
<evidence type="ECO:0000256" key="2">
    <source>
        <dbReference type="ARBA" id="ARBA00013081"/>
    </source>
</evidence>
<dbReference type="SUPFAM" id="SSF56784">
    <property type="entry name" value="HAD-like"/>
    <property type="match status" value="1"/>
</dbReference>
<feature type="compositionally biased region" description="Acidic residues" evidence="10">
    <location>
        <begin position="857"/>
        <end position="870"/>
    </location>
</feature>
<proteinExistence type="predicted"/>
<dbReference type="Gene3D" id="3.40.50.1000">
    <property type="entry name" value="HAD superfamily/HAD-like"/>
    <property type="match status" value="1"/>
</dbReference>
<evidence type="ECO:0000256" key="8">
    <source>
        <dbReference type="ARBA" id="ARBA00048336"/>
    </source>
</evidence>
<feature type="compositionally biased region" description="Basic and acidic residues" evidence="10">
    <location>
        <begin position="404"/>
        <end position="436"/>
    </location>
</feature>
<dbReference type="InterPro" id="IPR039189">
    <property type="entry name" value="Fcp1"/>
</dbReference>
<dbReference type="InterPro" id="IPR023214">
    <property type="entry name" value="HAD_sf"/>
</dbReference>
<comment type="function">
    <text evidence="9">This promotes the activity of RNA polymerase II.</text>
</comment>
<dbReference type="Pfam" id="PF00364">
    <property type="entry name" value="Biotin_lipoyl"/>
    <property type="match status" value="1"/>
</dbReference>
<feature type="compositionally biased region" description="Basic and acidic residues" evidence="10">
    <location>
        <begin position="446"/>
        <end position="478"/>
    </location>
</feature>
<dbReference type="PANTHER" id="PTHR23081">
    <property type="entry name" value="RNA POLYMERASE II CTD PHOSPHATASE"/>
    <property type="match status" value="1"/>
</dbReference>
<feature type="compositionally biased region" description="Basic and acidic residues" evidence="10">
    <location>
        <begin position="333"/>
        <end position="369"/>
    </location>
</feature>
<evidence type="ECO:0000256" key="7">
    <source>
        <dbReference type="ARBA" id="ARBA00047761"/>
    </source>
</evidence>
<feature type="region of interest" description="Disordered" evidence="10">
    <location>
        <begin position="669"/>
        <end position="749"/>
    </location>
</feature>
<name>A0A6J8D882_MYTCO</name>
<feature type="domain" description="FCP1 homology" evidence="12">
    <location>
        <begin position="141"/>
        <end position="306"/>
    </location>
</feature>
<evidence type="ECO:0000256" key="10">
    <source>
        <dbReference type="SAM" id="MobiDB-lite"/>
    </source>
</evidence>
<evidence type="ECO:0000256" key="9">
    <source>
        <dbReference type="RuleBase" id="RU366066"/>
    </source>
</evidence>
<dbReference type="Proteomes" id="UP000507470">
    <property type="component" value="Unassembled WGS sequence"/>
</dbReference>
<feature type="compositionally biased region" description="Acidic residues" evidence="10">
    <location>
        <begin position="766"/>
        <end position="783"/>
    </location>
</feature>
<sequence length="883" mass="99954">MEAAMKSVRAPNKNIRITKWKVKTGHKVNQGAILCIYETDDAKGLKIKANEVGTICEIMGQEGDRKPPGSVLVTIEPCRHPTVMKDMCAECGADLREEAGMAGERKEPVTATVAMVHSIPELIISEEQAKEIGREDENRLLKTKKLVLLVDLDQTLIHTTNDNIPANLKGVFHYQLRHGNGKMWYHTRIRPGTQHFLETVSKMYELHICTFGVRMYAHTIARFLDPEEKYFSHRILSRDECFNPNSKTANLKALFPCGDKMVCIIDDREDVWNFAPNLIHVKPYRFFQGTADINAPPGLTKTEHDQEPVHHRVRRVSRSKSIEKEDEIEADDSVEKGDNLQTKNDEETEKSYVKEDNKTANSANEDKNETIPSETSDITENNQKGVNTKSGSDNENNNKNLETQQRKTENEIDNSEPKVSNDIKQTEKSEKCKEAESSSVVTEMETNPKDLDQNLEADNKTSDIEKEIENSDKTEFEGKNSSVKSMDTDKSESANPDDSKRDKESMDNLQEEDVEIEWDDEDDYLLYLEEILTRIHKTFFDFNDQLKSKNDTEDVPDLKNIISYIKIKVLNGVNIVFSGVFPTNMPPEKSRAYLVAKALGANIHTNIIPNDGVDKGVATTHLVAAKLGTNKVRMALKCKSVKIVNSNWLWSCAERYEHVDERLFPLDKETSKETRDSPDVSYEKSRKRKSDPEEVSETSNLEKRLKTGEIQVSTAESQTEASTSHQKIKSKDTEMTENQNPTFSRTYNPLLAFSDDDLACMDKEVEEIMNDDPDNNSSEDDDERDSRMRLHVLSSGENDSSSQDSLSADLPRGWKTKDRSGSSDSPVASDHDEPHDIESENDLEHFEKTVDAFAPDTDSDDNESIGSMDDEMAAAIEKEFLEL</sequence>
<comment type="catalytic activity">
    <reaction evidence="7 9">
        <text>O-phospho-L-seryl-[protein] + H2O = L-seryl-[protein] + phosphate</text>
        <dbReference type="Rhea" id="RHEA:20629"/>
        <dbReference type="Rhea" id="RHEA-COMP:9863"/>
        <dbReference type="Rhea" id="RHEA-COMP:11604"/>
        <dbReference type="ChEBI" id="CHEBI:15377"/>
        <dbReference type="ChEBI" id="CHEBI:29999"/>
        <dbReference type="ChEBI" id="CHEBI:43474"/>
        <dbReference type="ChEBI" id="CHEBI:83421"/>
        <dbReference type="EC" id="3.1.3.16"/>
    </reaction>
</comment>
<evidence type="ECO:0000259" key="11">
    <source>
        <dbReference type="PROSITE" id="PS50172"/>
    </source>
</evidence>
<evidence type="ECO:0000313" key="13">
    <source>
        <dbReference type="EMBL" id="CAC5403310.1"/>
    </source>
</evidence>
<dbReference type="SUPFAM" id="SSF51230">
    <property type="entry name" value="Single hybrid motif"/>
    <property type="match status" value="1"/>
</dbReference>
<feature type="compositionally biased region" description="Basic and acidic residues" evidence="10">
    <location>
        <begin position="486"/>
        <end position="506"/>
    </location>
</feature>